<sequence length="361" mass="38913">MPDVFSIPIFFIVFREALEAAIVIAVLFSLVEAIVVKQPSGTSTPASTQTADDKEKDAKNGNNDNSHDTLPEEAPTDRAALLKKLRLQIFAGAGAGLFIALAIGAAFIAVWFTQVRDLFGANEEIWEGVFNLIAAILIFVMALTMLRMDTAKARWKAKIEAAFAAKSAKADGEGKSVKYLLFTIPFITVLREGLEAVVFIGGVSLGQNGTAIPLAAIVGLLVGIIIGFIIYKSSSRLGLSIFLIISTWFLLLIGAGLFSKSVGNFQRHKFNTAVGGDVAEAGSGPGSYSTNGSIWHLNCCNPEDKFGDGGWAIFSGLFGWSNDGNIGTVLSYILYWWTAIAALIFMKYREGRLRKTNRVRA</sequence>
<feature type="compositionally biased region" description="Polar residues" evidence="7">
    <location>
        <begin position="40"/>
        <end position="50"/>
    </location>
</feature>
<comment type="similarity">
    <text evidence="2">Belongs to the oxidase-dependent Fe transporter (OFeT) (TC 9.A.10.1) family.</text>
</comment>
<name>A0A0C2XQC6_SERVB</name>
<feature type="transmembrane region" description="Helical" evidence="8">
    <location>
        <begin position="329"/>
        <end position="348"/>
    </location>
</feature>
<evidence type="ECO:0000313" key="9">
    <source>
        <dbReference type="EMBL" id="KIM31142.1"/>
    </source>
</evidence>
<feature type="transmembrane region" description="Helical" evidence="8">
    <location>
        <begin position="125"/>
        <end position="146"/>
    </location>
</feature>
<evidence type="ECO:0000256" key="4">
    <source>
        <dbReference type="ARBA" id="ARBA00022692"/>
    </source>
</evidence>
<evidence type="ECO:0008006" key="11">
    <source>
        <dbReference type="Google" id="ProtNLM"/>
    </source>
</evidence>
<evidence type="ECO:0000256" key="6">
    <source>
        <dbReference type="ARBA" id="ARBA00023136"/>
    </source>
</evidence>
<dbReference type="PANTHER" id="PTHR31632">
    <property type="entry name" value="IRON TRANSPORTER FTH1"/>
    <property type="match status" value="1"/>
</dbReference>
<dbReference type="OrthoDB" id="4364at2759"/>
<dbReference type="EMBL" id="KN824282">
    <property type="protein sequence ID" value="KIM31142.1"/>
    <property type="molecule type" value="Genomic_DNA"/>
</dbReference>
<reference evidence="9 10" key="1">
    <citation type="submission" date="2014-04" db="EMBL/GenBank/DDBJ databases">
        <authorList>
            <consortium name="DOE Joint Genome Institute"/>
            <person name="Kuo A."/>
            <person name="Zuccaro A."/>
            <person name="Kohler A."/>
            <person name="Nagy L.G."/>
            <person name="Floudas D."/>
            <person name="Copeland A."/>
            <person name="Barry K.W."/>
            <person name="Cichocki N."/>
            <person name="Veneault-Fourrey C."/>
            <person name="LaButti K."/>
            <person name="Lindquist E.A."/>
            <person name="Lipzen A."/>
            <person name="Lundell T."/>
            <person name="Morin E."/>
            <person name="Murat C."/>
            <person name="Sun H."/>
            <person name="Tunlid A."/>
            <person name="Henrissat B."/>
            <person name="Grigoriev I.V."/>
            <person name="Hibbett D.S."/>
            <person name="Martin F."/>
            <person name="Nordberg H.P."/>
            <person name="Cantor M.N."/>
            <person name="Hua S.X."/>
        </authorList>
    </citation>
    <scope>NUCLEOTIDE SEQUENCE [LARGE SCALE GENOMIC DNA]</scope>
    <source>
        <strain evidence="9 10">MAFF 305830</strain>
    </source>
</reference>
<evidence type="ECO:0000256" key="5">
    <source>
        <dbReference type="ARBA" id="ARBA00022989"/>
    </source>
</evidence>
<keyword evidence="3" id="KW-0406">Ion transport</keyword>
<feature type="transmembrane region" description="Helical" evidence="8">
    <location>
        <begin position="211"/>
        <end position="230"/>
    </location>
</feature>
<evidence type="ECO:0000256" key="1">
    <source>
        <dbReference type="ARBA" id="ARBA00004141"/>
    </source>
</evidence>
<dbReference type="GO" id="GO:0015093">
    <property type="term" value="F:ferrous iron transmembrane transporter activity"/>
    <property type="evidence" value="ECO:0007669"/>
    <property type="project" value="TreeGrafter"/>
</dbReference>
<dbReference type="PANTHER" id="PTHR31632:SF2">
    <property type="entry name" value="PLASMA MEMBRANE IRON PERMEASE"/>
    <property type="match status" value="1"/>
</dbReference>
<evidence type="ECO:0000256" key="8">
    <source>
        <dbReference type="SAM" id="Phobius"/>
    </source>
</evidence>
<dbReference type="STRING" id="933852.A0A0C2XQC6"/>
<organism evidence="9 10">
    <name type="scientific">Serendipita vermifera MAFF 305830</name>
    <dbReference type="NCBI Taxonomy" id="933852"/>
    <lineage>
        <taxon>Eukaryota</taxon>
        <taxon>Fungi</taxon>
        <taxon>Dikarya</taxon>
        <taxon>Basidiomycota</taxon>
        <taxon>Agaricomycotina</taxon>
        <taxon>Agaricomycetes</taxon>
        <taxon>Sebacinales</taxon>
        <taxon>Serendipitaceae</taxon>
        <taxon>Serendipita</taxon>
    </lineage>
</organism>
<feature type="region of interest" description="Disordered" evidence="7">
    <location>
        <begin position="40"/>
        <end position="73"/>
    </location>
</feature>
<keyword evidence="3" id="KW-0410">Iron transport</keyword>
<protein>
    <recommendedName>
        <fullName evidence="11">Iron permease FTR1</fullName>
    </recommendedName>
</protein>
<feature type="transmembrane region" description="Helical" evidence="8">
    <location>
        <begin position="6"/>
        <end position="31"/>
    </location>
</feature>
<dbReference type="AlphaFoldDB" id="A0A0C2XQC6"/>
<keyword evidence="10" id="KW-1185">Reference proteome</keyword>
<feature type="transmembrane region" description="Helical" evidence="8">
    <location>
        <begin position="179"/>
        <end position="205"/>
    </location>
</feature>
<reference evidence="10" key="2">
    <citation type="submission" date="2015-01" db="EMBL/GenBank/DDBJ databases">
        <title>Evolutionary Origins and Diversification of the Mycorrhizal Mutualists.</title>
        <authorList>
            <consortium name="DOE Joint Genome Institute"/>
            <consortium name="Mycorrhizal Genomics Consortium"/>
            <person name="Kohler A."/>
            <person name="Kuo A."/>
            <person name="Nagy L.G."/>
            <person name="Floudas D."/>
            <person name="Copeland A."/>
            <person name="Barry K.W."/>
            <person name="Cichocki N."/>
            <person name="Veneault-Fourrey C."/>
            <person name="LaButti K."/>
            <person name="Lindquist E.A."/>
            <person name="Lipzen A."/>
            <person name="Lundell T."/>
            <person name="Morin E."/>
            <person name="Murat C."/>
            <person name="Riley R."/>
            <person name="Ohm R."/>
            <person name="Sun H."/>
            <person name="Tunlid A."/>
            <person name="Henrissat B."/>
            <person name="Grigoriev I.V."/>
            <person name="Hibbett D.S."/>
            <person name="Martin F."/>
        </authorList>
    </citation>
    <scope>NUCLEOTIDE SEQUENCE [LARGE SCALE GENOMIC DNA]</scope>
    <source>
        <strain evidence="10">MAFF 305830</strain>
    </source>
</reference>
<evidence type="ECO:0000256" key="3">
    <source>
        <dbReference type="ARBA" id="ARBA00022496"/>
    </source>
</evidence>
<comment type="subcellular location">
    <subcellularLocation>
        <location evidence="1">Membrane</location>
        <topology evidence="1">Multi-pass membrane protein</topology>
    </subcellularLocation>
</comment>
<keyword evidence="4 8" id="KW-0812">Transmembrane</keyword>
<evidence type="ECO:0000256" key="7">
    <source>
        <dbReference type="SAM" id="MobiDB-lite"/>
    </source>
</evidence>
<dbReference type="HOGENOM" id="CLU_046738_1_1_1"/>
<dbReference type="GO" id="GO:0033573">
    <property type="term" value="C:high-affinity iron permease complex"/>
    <property type="evidence" value="ECO:0007669"/>
    <property type="project" value="InterPro"/>
</dbReference>
<dbReference type="Pfam" id="PF03239">
    <property type="entry name" value="FTR1"/>
    <property type="match status" value="1"/>
</dbReference>
<keyword evidence="3" id="KW-0408">Iron</keyword>
<accession>A0A0C2XQC6</accession>
<evidence type="ECO:0000256" key="2">
    <source>
        <dbReference type="ARBA" id="ARBA00008333"/>
    </source>
</evidence>
<proteinExistence type="inferred from homology"/>
<evidence type="ECO:0000313" key="10">
    <source>
        <dbReference type="Proteomes" id="UP000054097"/>
    </source>
</evidence>
<keyword evidence="6 8" id="KW-0472">Membrane</keyword>
<gene>
    <name evidence="9" type="ORF">M408DRAFT_327433</name>
</gene>
<dbReference type="Proteomes" id="UP000054097">
    <property type="component" value="Unassembled WGS sequence"/>
</dbReference>
<keyword evidence="5 8" id="KW-1133">Transmembrane helix</keyword>
<feature type="compositionally biased region" description="Basic and acidic residues" evidence="7">
    <location>
        <begin position="51"/>
        <end position="70"/>
    </location>
</feature>
<dbReference type="InterPro" id="IPR004923">
    <property type="entry name" value="FTR1/Fip1/EfeU"/>
</dbReference>
<keyword evidence="3" id="KW-0813">Transport</keyword>
<feature type="transmembrane region" description="Helical" evidence="8">
    <location>
        <begin position="89"/>
        <end position="113"/>
    </location>
</feature>
<feature type="transmembrane region" description="Helical" evidence="8">
    <location>
        <begin position="237"/>
        <end position="258"/>
    </location>
</feature>